<protein>
    <submittedName>
        <fullName evidence="2">Uncharacterized protein</fullName>
    </submittedName>
</protein>
<dbReference type="EMBL" id="CAJMWS010001104">
    <property type="protein sequence ID" value="CAE6473330.1"/>
    <property type="molecule type" value="Genomic_DNA"/>
</dbReference>
<comment type="caution">
    <text evidence="2">The sequence shown here is derived from an EMBL/GenBank/DDBJ whole genome shotgun (WGS) entry which is preliminary data.</text>
</comment>
<gene>
    <name evidence="2" type="ORF">RDB_LOCUS179782</name>
</gene>
<feature type="region of interest" description="Disordered" evidence="1">
    <location>
        <begin position="1"/>
        <end position="61"/>
    </location>
</feature>
<feature type="compositionally biased region" description="Basic and acidic residues" evidence="1">
    <location>
        <begin position="8"/>
        <end position="18"/>
    </location>
</feature>
<feature type="region of interest" description="Disordered" evidence="1">
    <location>
        <begin position="75"/>
        <end position="107"/>
    </location>
</feature>
<sequence>MTVGSCQEEDKDKDDHSSKSAPLPSKPTAEDIHRADRVVAKQQARDKAIGSSRDKASSKLATALKAKAKELERLAATSELKARHPKGEGEEDAGDTDDEEDEPVRPYPPIIIRTLFRQAPLVGIDIA</sequence>
<proteinExistence type="predicted"/>
<evidence type="ECO:0000313" key="3">
    <source>
        <dbReference type="Proteomes" id="UP000663846"/>
    </source>
</evidence>
<dbReference type="Proteomes" id="UP000663846">
    <property type="component" value="Unassembled WGS sequence"/>
</dbReference>
<evidence type="ECO:0000256" key="1">
    <source>
        <dbReference type="SAM" id="MobiDB-lite"/>
    </source>
</evidence>
<feature type="compositionally biased region" description="Acidic residues" evidence="1">
    <location>
        <begin position="89"/>
        <end position="102"/>
    </location>
</feature>
<evidence type="ECO:0000313" key="2">
    <source>
        <dbReference type="EMBL" id="CAE6473330.1"/>
    </source>
</evidence>
<accession>A0A8H3C7Q4</accession>
<dbReference type="AlphaFoldDB" id="A0A8H3C7Q4"/>
<feature type="compositionally biased region" description="Basic and acidic residues" evidence="1">
    <location>
        <begin position="28"/>
        <end position="57"/>
    </location>
</feature>
<organism evidence="2 3">
    <name type="scientific">Rhizoctonia solani</name>
    <dbReference type="NCBI Taxonomy" id="456999"/>
    <lineage>
        <taxon>Eukaryota</taxon>
        <taxon>Fungi</taxon>
        <taxon>Dikarya</taxon>
        <taxon>Basidiomycota</taxon>
        <taxon>Agaricomycotina</taxon>
        <taxon>Agaricomycetes</taxon>
        <taxon>Cantharellales</taxon>
        <taxon>Ceratobasidiaceae</taxon>
        <taxon>Rhizoctonia</taxon>
    </lineage>
</organism>
<reference evidence="2" key="1">
    <citation type="submission" date="2021-01" db="EMBL/GenBank/DDBJ databases">
        <authorList>
            <person name="Kaushik A."/>
        </authorList>
    </citation>
    <scope>NUCLEOTIDE SEQUENCE</scope>
    <source>
        <strain evidence="2">AG1-1C</strain>
    </source>
</reference>
<name>A0A8H3C7Q4_9AGAM</name>